<dbReference type="EMBL" id="RXOF01000011">
    <property type="protein sequence ID" value="RTQ47909.1"/>
    <property type="molecule type" value="Genomic_DNA"/>
</dbReference>
<sequence length="73" mass="8474">MRKGEAELYLRMYPALQRWLNQCVICQAQGYRPDMPAQIYPGGAAHNLRRLFRPLALDELQMCATCRAAFERT</sequence>
<keyword evidence="2" id="KW-1185">Reference proteome</keyword>
<comment type="caution">
    <text evidence="1">The sequence shown here is derived from an EMBL/GenBank/DDBJ whole genome shotgun (WGS) entry which is preliminary data.</text>
</comment>
<proteinExistence type="predicted"/>
<organism evidence="1 2">
    <name type="scientific">Hymenobacter gummosus</name>
    <dbReference type="NCBI Taxonomy" id="1776032"/>
    <lineage>
        <taxon>Bacteria</taxon>
        <taxon>Pseudomonadati</taxon>
        <taxon>Bacteroidota</taxon>
        <taxon>Cytophagia</taxon>
        <taxon>Cytophagales</taxon>
        <taxon>Hymenobacteraceae</taxon>
        <taxon>Hymenobacter</taxon>
    </lineage>
</organism>
<reference evidence="1 2" key="1">
    <citation type="submission" date="2018-12" db="EMBL/GenBank/DDBJ databases">
        <title>Hymenobacter gummosus sp. nov., isolated from a spring.</title>
        <authorList>
            <person name="Nie L."/>
        </authorList>
    </citation>
    <scope>NUCLEOTIDE SEQUENCE [LARGE SCALE GENOMIC DNA]</scope>
    <source>
        <strain evidence="1 2">KCTC 52166</strain>
    </source>
</reference>
<evidence type="ECO:0000313" key="1">
    <source>
        <dbReference type="EMBL" id="RTQ47909.1"/>
    </source>
</evidence>
<dbReference type="AlphaFoldDB" id="A0A431TZC5"/>
<dbReference type="Proteomes" id="UP000282184">
    <property type="component" value="Unassembled WGS sequence"/>
</dbReference>
<dbReference type="RefSeq" id="WP_126694666.1">
    <property type="nucleotide sequence ID" value="NZ_RXOF01000011.1"/>
</dbReference>
<gene>
    <name evidence="1" type="ORF">EJV47_18510</name>
</gene>
<accession>A0A431TZC5</accession>
<evidence type="ECO:0000313" key="2">
    <source>
        <dbReference type="Proteomes" id="UP000282184"/>
    </source>
</evidence>
<name>A0A431TZC5_9BACT</name>
<dbReference type="OrthoDB" id="2989981at2"/>
<protein>
    <submittedName>
        <fullName evidence="1">Uncharacterized protein</fullName>
    </submittedName>
</protein>